<sequence>MAASFHPRAGRLVSLSNGGRTARRLRAAHEFNHGLVMSREPLRDGQLFQIRIDRKLNSWSGSLEVGLTSRDPGQEASELPSSATTLRGGAWLLSGSCVLHDAKTLLDAYGRTHAGEDECVDLDSLEEGALVGVQRTAAGEFHVWLNGHDCGVAATGLPSPVWALIDLYGKCTQVTVVDDERPQQAADHPPEASRCLPSAAPPPDNVSASRTESRRSGAARHGTRAASTSSLSAAAAVDAGLTVAVDVHGSAPLGSALASSSSASLLSAPTHSWSSPPTPHAPVSACNDALLFHAKCGALIRLSNNQKTAERRRPLDEFNNGVVLTNRPLRHGETFEIRIDRLVDKWSGSLEIGVTTHDPNSMDYPATMTNMMSGTIMMSGCGILTNGKGTRREYCDFSLDELQEGDHIGLIRKMNGELHFYVNGLDQGVAASQTAATIYGVVDLYGMAAKVTIVHEQNHADRLRRNTAIMRAISPESTNRRARAAAGGAGHSSGLATGRLNSRLEADACGTTWATAAPMPLMAGENFDESVDFGGDLETRRGAERTTRAVRERERVMDEVGWRDEEQETERETPEVAEGEKSAEDDINSSRERRREQISAGDASGLSEIYEDTQSRRCRNGEVGGGRQSLGDRETNRDNYLSSDLDYFSSLSSYLDFGIAYCRAHATRENLLRSARSRELQVDRELNREEEMDTGRQVEIESDTGRLLPELNVPTNYSDARHLIAHTNVRLAASWRERGGNGDEELENGRERDGIGLGLSHSSFFTNARLSTWRERETERERTTGTAETRSLCTPEPNQLSLPSAEAIFANSELSGLDNGSDVELNGQSCNATALAGGPSVGGCGSGEMEASVTTVIEGGEGTSGDCGPLLFHQNCGQRAAVVNGGRTALRPNALEDFNHGVVLSNRPLGPGERFEVRIDRMVDKWAGSIEVGVTTHSPVRIALPSTMTNMRSGTWMMTGNGVMHNGTTILDDYGHNLDRLRAGDSVGVIRHVDGALHLLVNGEDQGRAVIGVPPCVYAVLDLYGQAAQATILDSTHDMPPLPDDLSDTHTHPTPCTPPLSLCDCGNGPARCDLVFAHFHGTNAVITNGGRTALRQNPRAEFNDAIVITNRPLRDGELFEIVIEKMVDRWSGSIEVGVTAIVPEELHFPNTMTDIDHDTWMLSGTAIMRDGNTVCNSYGSDLDRLGFGSRIGMLRSRHGALHYFINGVDQGPAATGLPAEVYAVVDLYGQCAQVSVTASSGVVDNSLSSSVVTHLSLPEDSPRLLGVAHRLHACCGKGIVLRREGRSALRLHGYAHGLLFSAAELRTGELFEVQVDDVNDLWAGTLHAGLTSLSTSDPARLAPSALQLRSKLTWLVVGSEVRCNGVTQRQNYGATLDRLRVGNRVGVKRCHDDTMHLVIDGKDMGPAATGVPAGVHAVFDLYGTVTSVTVTSTGCALVCASPEKIPSTISALQPTPPELACSAWESPVFVDGRNLLLSNHNRTATRRDGCSQAVARTAHVLPRQCLLQVCVDRLSHEWSGSLCLGLESVSEGHSPTAHTPTARTPLARSPATPPSSIVQGGQQQSWLIRGRAVYHNSTKIRDGYGPGLDSLAEGTRVGLLVDTLGALHLYVNGVDQGACAAHVPVNTRVAVHLYGCCLKVTLVTDEGACGEESCEDREKADMVDGLKEGVLRPPACVDGSVLRAVCDYQAVCVRFRDLLALPGGFFTPCVSCFCASCCHLRDDEAYRTRGEPPRDYSLPLGWVHFTLRTNPRSDATFLKRWHVAYHGANIGDVRRSLDHGELCAASKCPLFAQKTKADESGAHTAAEGQASGQGDVVTGLLTAAVRLSPSLPHASRDCCYITFRDPKTQGMHGAQVAFQVCVRPGAYKYSAHPAVNTGHAAHPLQPARSAHALTNTYPPHTQSAAAHSNIHAPDTRFPSSEIEWFTKERGSTIITALLIRVE</sequence>
<dbReference type="GeneID" id="116947629"/>
<feature type="region of interest" description="Disordered" evidence="1">
    <location>
        <begin position="533"/>
        <end position="552"/>
    </location>
</feature>
<dbReference type="PANTHER" id="PTHR12429:SF14">
    <property type="entry name" value="NEURALIZED-LIKE PROTEIN 4"/>
    <property type="match status" value="1"/>
</dbReference>
<feature type="region of interest" description="Disordered" evidence="1">
    <location>
        <begin position="773"/>
        <end position="798"/>
    </location>
</feature>
<protein>
    <submittedName>
        <fullName evidence="4">Neuralized-like protein 4 isoform X1</fullName>
    </submittedName>
</protein>
<dbReference type="FunFam" id="2.60.120.920:FF:000014">
    <property type="entry name" value="neuralized-like protein 4 isoform X2"/>
    <property type="match status" value="1"/>
</dbReference>
<dbReference type="RefSeq" id="XP_032819487.1">
    <property type="nucleotide sequence ID" value="XM_032963596.1"/>
</dbReference>
<dbReference type="CTD" id="84461"/>
<feature type="compositionally biased region" description="Basic and acidic residues" evidence="1">
    <location>
        <begin position="537"/>
        <end position="552"/>
    </location>
</feature>
<keyword evidence="3" id="KW-1185">Reference proteome</keyword>
<evidence type="ECO:0000256" key="1">
    <source>
        <dbReference type="SAM" id="MobiDB-lite"/>
    </source>
</evidence>
<feature type="compositionally biased region" description="Polar residues" evidence="1">
    <location>
        <begin position="1531"/>
        <end position="1542"/>
    </location>
</feature>
<dbReference type="InterPro" id="IPR043136">
    <property type="entry name" value="B30.2/SPRY_sf"/>
</dbReference>
<dbReference type="FunFam" id="2.60.120.920:FF:000001">
    <property type="entry name" value="neuralized-like protein 4 isoform X1"/>
    <property type="match status" value="4"/>
</dbReference>
<dbReference type="Gene3D" id="2.60.120.920">
    <property type="match status" value="6"/>
</dbReference>
<feature type="compositionally biased region" description="Polar residues" evidence="1">
    <location>
        <begin position="1554"/>
        <end position="1563"/>
    </location>
</feature>
<proteinExistence type="predicted"/>
<dbReference type="Proteomes" id="UP001318040">
    <property type="component" value="Chromosome 30"/>
</dbReference>
<dbReference type="PROSITE" id="PS51065">
    <property type="entry name" value="NHR"/>
    <property type="match status" value="6"/>
</dbReference>
<feature type="compositionally biased region" description="Basic and acidic residues" evidence="1">
    <location>
        <begin position="773"/>
        <end position="783"/>
    </location>
</feature>
<dbReference type="CDD" id="cd12887">
    <property type="entry name" value="SPRY_NHR_like"/>
    <property type="match status" value="6"/>
</dbReference>
<dbReference type="KEGG" id="pmrn:116947629"/>
<feature type="region of interest" description="Disordered" evidence="1">
    <location>
        <begin position="181"/>
        <end position="231"/>
    </location>
</feature>
<evidence type="ECO:0000313" key="4">
    <source>
        <dbReference type="RefSeq" id="XP_032819487.1"/>
    </source>
</evidence>
<feature type="domain" description="NHR" evidence="2">
    <location>
        <begin position="2"/>
        <end position="179"/>
    </location>
</feature>
<dbReference type="PANTHER" id="PTHR12429">
    <property type="entry name" value="NEURALIZED"/>
    <property type="match status" value="1"/>
</dbReference>
<dbReference type="Pfam" id="PF07177">
    <property type="entry name" value="Neuralized"/>
    <property type="match status" value="6"/>
</dbReference>
<name>A0AAJ7X3A7_PETMA</name>
<feature type="domain" description="NHR" evidence="2">
    <location>
        <begin position="869"/>
        <end position="1035"/>
    </location>
</feature>
<feature type="domain" description="NHR" evidence="2">
    <location>
        <begin position="1463"/>
        <end position="1645"/>
    </location>
</feature>
<gene>
    <name evidence="4" type="primary">NEURL4</name>
</gene>
<reference evidence="4" key="1">
    <citation type="submission" date="2025-08" db="UniProtKB">
        <authorList>
            <consortium name="RefSeq"/>
        </authorList>
    </citation>
    <scope>IDENTIFICATION</scope>
    <source>
        <tissue evidence="4">Sperm</tissue>
    </source>
</reference>
<feature type="domain" description="NHR" evidence="2">
    <location>
        <begin position="1268"/>
        <end position="1433"/>
    </location>
</feature>
<feature type="domain" description="NHR" evidence="2">
    <location>
        <begin position="1073"/>
        <end position="1239"/>
    </location>
</feature>
<feature type="compositionally biased region" description="Basic and acidic residues" evidence="1">
    <location>
        <begin position="559"/>
        <end position="597"/>
    </location>
</feature>
<feature type="region of interest" description="Disordered" evidence="1">
    <location>
        <begin position="1531"/>
        <end position="1563"/>
    </location>
</feature>
<evidence type="ECO:0000259" key="2">
    <source>
        <dbReference type="PROSITE" id="PS51065"/>
    </source>
</evidence>
<feature type="domain" description="NHR" evidence="2">
    <location>
        <begin position="289"/>
        <end position="456"/>
    </location>
</feature>
<accession>A0AAJ7X3A7</accession>
<dbReference type="GO" id="GO:0061630">
    <property type="term" value="F:ubiquitin protein ligase activity"/>
    <property type="evidence" value="ECO:0007669"/>
    <property type="project" value="TreeGrafter"/>
</dbReference>
<organism evidence="3 4">
    <name type="scientific">Petromyzon marinus</name>
    <name type="common">Sea lamprey</name>
    <dbReference type="NCBI Taxonomy" id="7757"/>
    <lineage>
        <taxon>Eukaryota</taxon>
        <taxon>Metazoa</taxon>
        <taxon>Chordata</taxon>
        <taxon>Craniata</taxon>
        <taxon>Vertebrata</taxon>
        <taxon>Cyclostomata</taxon>
        <taxon>Hyperoartia</taxon>
        <taxon>Petromyzontiformes</taxon>
        <taxon>Petromyzontidae</taxon>
        <taxon>Petromyzon</taxon>
    </lineage>
</organism>
<feature type="region of interest" description="Disordered" evidence="1">
    <location>
        <begin position="559"/>
        <end position="635"/>
    </location>
</feature>
<evidence type="ECO:0000313" key="3">
    <source>
        <dbReference type="Proteomes" id="UP001318040"/>
    </source>
</evidence>
<dbReference type="SMART" id="SM00588">
    <property type="entry name" value="NEUZ"/>
    <property type="match status" value="5"/>
</dbReference>
<dbReference type="InterPro" id="IPR037962">
    <property type="entry name" value="Neuralized"/>
</dbReference>
<dbReference type="InterPro" id="IPR006573">
    <property type="entry name" value="NHR_dom"/>
</dbReference>